<evidence type="ECO:0000259" key="2">
    <source>
        <dbReference type="Pfam" id="PF16537"/>
    </source>
</evidence>
<keyword evidence="1" id="KW-0812">Transmembrane</keyword>
<dbReference type="EMBL" id="PIQE01000002">
    <property type="protein sequence ID" value="RUO72358.1"/>
    <property type="molecule type" value="Genomic_DNA"/>
</dbReference>
<dbReference type="GO" id="GO:0015627">
    <property type="term" value="C:type II protein secretion system complex"/>
    <property type="evidence" value="ECO:0007669"/>
    <property type="project" value="InterPro"/>
</dbReference>
<evidence type="ECO:0000313" key="3">
    <source>
        <dbReference type="EMBL" id="RUO72358.1"/>
    </source>
</evidence>
<organism evidence="3 4">
    <name type="scientific">Pseudidiomarina sediminum</name>
    <dbReference type="NCBI Taxonomy" id="431675"/>
    <lineage>
        <taxon>Bacteria</taxon>
        <taxon>Pseudomonadati</taxon>
        <taxon>Pseudomonadota</taxon>
        <taxon>Gammaproteobacteria</taxon>
        <taxon>Alteromonadales</taxon>
        <taxon>Idiomarinaceae</taxon>
        <taxon>Pseudidiomarina</taxon>
    </lineage>
</organism>
<sequence length="242" mass="26174">MSSVLKALRQQQADFAPQHQAIHLDPVQPTKGRSNAWWLVVTVPLAVAIGGVAVWLAVPTSSAPTQTTPVQQTPTAAEFQLGTPEPVRVVSLPEVQQPTPTPVQEQPAVPPVTSNFAEAPALERNQAVDLNQVSPDLLAAFEEAVALTSGAGETRTPSSSSSVLPRLGALPVSLQQRVPSFSYDAHQYSSRERDRFITFNNQRLRQGDSWQNVQVLTIAPNHVVLAVGNQAFQQPALEDWTN</sequence>
<keyword evidence="4" id="KW-1185">Reference proteome</keyword>
<dbReference type="STRING" id="1122124.GCA_000423165_01693"/>
<feature type="transmembrane region" description="Helical" evidence="1">
    <location>
        <begin position="36"/>
        <end position="58"/>
    </location>
</feature>
<keyword evidence="1" id="KW-1133">Transmembrane helix</keyword>
<dbReference type="AlphaFoldDB" id="A0A432Z387"/>
<dbReference type="InterPro" id="IPR032389">
    <property type="entry name" value="GspB_C"/>
</dbReference>
<comment type="caution">
    <text evidence="3">The sequence shown here is derived from an EMBL/GenBank/DDBJ whole genome shotgun (WGS) entry which is preliminary data.</text>
</comment>
<proteinExistence type="predicted"/>
<accession>A0A432Z387</accession>
<gene>
    <name evidence="3" type="ORF">CWI80_07275</name>
</gene>
<feature type="domain" description="Type II secretion system protein GspB C-terminal" evidence="2">
    <location>
        <begin position="178"/>
        <end position="236"/>
    </location>
</feature>
<protein>
    <recommendedName>
        <fullName evidence="2">Type II secretion system protein GspB C-terminal domain-containing protein</fullName>
    </recommendedName>
</protein>
<reference evidence="4" key="1">
    <citation type="journal article" date="2018" name="Front. Microbiol.">
        <title>Genome-Based Analysis Reveals the Taxonomy and Diversity of the Family Idiomarinaceae.</title>
        <authorList>
            <person name="Liu Y."/>
            <person name="Lai Q."/>
            <person name="Shao Z."/>
        </authorList>
    </citation>
    <scope>NUCLEOTIDE SEQUENCE [LARGE SCALE GENOMIC DNA]</scope>
    <source>
        <strain evidence="4">c121</strain>
    </source>
</reference>
<dbReference type="Pfam" id="PF16537">
    <property type="entry name" value="T2SSB"/>
    <property type="match status" value="1"/>
</dbReference>
<dbReference type="Proteomes" id="UP000287022">
    <property type="component" value="Unassembled WGS sequence"/>
</dbReference>
<evidence type="ECO:0000256" key="1">
    <source>
        <dbReference type="SAM" id="Phobius"/>
    </source>
</evidence>
<name>A0A432Z387_9GAMM</name>
<keyword evidence="1" id="KW-0472">Membrane</keyword>
<evidence type="ECO:0000313" key="4">
    <source>
        <dbReference type="Proteomes" id="UP000287022"/>
    </source>
</evidence>
<dbReference type="RefSeq" id="WP_051206884.1">
    <property type="nucleotide sequence ID" value="NZ_PIQE01000002.1"/>
</dbReference>